<dbReference type="PANTHER" id="PTHR43283">
    <property type="entry name" value="BETA-LACTAMASE-RELATED"/>
    <property type="match status" value="1"/>
</dbReference>
<sequence>MSASPRRGLLGLPLLLLSHPAAASALDAVLRDAATLPRLHSVTVAQEGRVLAERQFRGPPLEQPHNIKSASKTVLSALVGCAISRGVLRGVDQPVLPLLGPRPSGLDPRVEAITIGHLLTMRAGLERTSGANYGGWAAARDPVAYALTRPFVEEPGSGMQYSTGSTHLLGAALARAAGRSLLELARDWLGGPLGIAVPPWPRDPQGRYYGGNDMRLAPRALLRIGECYRQGGMWNGARVISAAWIAESWVPRTRSAWSGQLYGYGWWIGEARGMPVYFAWGYGGQMLYVVPEMALCVVMLSDPAAPRDPVHMASLHALLAEGIMPALGASGGGGAEPLRVPEPNAG</sequence>
<feature type="chain" id="PRO_5012025522" evidence="1">
    <location>
        <begin position="24"/>
        <end position="346"/>
    </location>
</feature>
<feature type="signal peptide" evidence="1">
    <location>
        <begin position="1"/>
        <end position="23"/>
    </location>
</feature>
<dbReference type="InterPro" id="IPR050789">
    <property type="entry name" value="Diverse_Enzym_Activities"/>
</dbReference>
<accession>A0A1M6SC95</accession>
<proteinExistence type="predicted"/>
<dbReference type="STRING" id="198092.SAMN02745194_04888"/>
<feature type="domain" description="Beta-lactamase-related" evidence="2">
    <location>
        <begin position="41"/>
        <end position="316"/>
    </location>
</feature>
<dbReference type="EMBL" id="FQZF01000053">
    <property type="protein sequence ID" value="SHK42350.1"/>
    <property type="molecule type" value="Genomic_DNA"/>
</dbReference>
<dbReference type="Proteomes" id="UP000184387">
    <property type="component" value="Unassembled WGS sequence"/>
</dbReference>
<dbReference type="InterPro" id="IPR012338">
    <property type="entry name" value="Beta-lactam/transpept-like"/>
</dbReference>
<reference evidence="3 4" key="1">
    <citation type="submission" date="2016-11" db="EMBL/GenBank/DDBJ databases">
        <authorList>
            <person name="Jaros S."/>
            <person name="Januszkiewicz K."/>
            <person name="Wedrychowicz H."/>
        </authorList>
    </citation>
    <scope>NUCLEOTIDE SEQUENCE [LARGE SCALE GENOMIC DNA]</scope>
    <source>
        <strain evidence="3 4">DSM 14916</strain>
    </source>
</reference>
<evidence type="ECO:0000313" key="3">
    <source>
        <dbReference type="EMBL" id="SHK42350.1"/>
    </source>
</evidence>
<dbReference type="PANTHER" id="PTHR43283:SF7">
    <property type="entry name" value="BETA-LACTAMASE-RELATED DOMAIN-CONTAINING PROTEIN"/>
    <property type="match status" value="1"/>
</dbReference>
<name>A0A1M6SC95_9PROT</name>
<organism evidence="3 4">
    <name type="scientific">Muricoccus roseus</name>
    <dbReference type="NCBI Taxonomy" id="198092"/>
    <lineage>
        <taxon>Bacteria</taxon>
        <taxon>Pseudomonadati</taxon>
        <taxon>Pseudomonadota</taxon>
        <taxon>Alphaproteobacteria</taxon>
        <taxon>Acetobacterales</taxon>
        <taxon>Roseomonadaceae</taxon>
        <taxon>Muricoccus</taxon>
    </lineage>
</organism>
<evidence type="ECO:0000259" key="2">
    <source>
        <dbReference type="Pfam" id="PF00144"/>
    </source>
</evidence>
<dbReference type="RefSeq" id="WP_245818448.1">
    <property type="nucleotide sequence ID" value="NZ_FQZF01000053.1"/>
</dbReference>
<evidence type="ECO:0000313" key="4">
    <source>
        <dbReference type="Proteomes" id="UP000184387"/>
    </source>
</evidence>
<dbReference type="SUPFAM" id="SSF56601">
    <property type="entry name" value="beta-lactamase/transpeptidase-like"/>
    <property type="match status" value="1"/>
</dbReference>
<keyword evidence="1" id="KW-0732">Signal</keyword>
<dbReference type="AlphaFoldDB" id="A0A1M6SC95"/>
<dbReference type="Pfam" id="PF00144">
    <property type="entry name" value="Beta-lactamase"/>
    <property type="match status" value="1"/>
</dbReference>
<protein>
    <submittedName>
        <fullName evidence="3">CubicO group peptidase, beta-lactamase class C family</fullName>
    </submittedName>
</protein>
<dbReference type="Gene3D" id="3.40.710.10">
    <property type="entry name" value="DD-peptidase/beta-lactamase superfamily"/>
    <property type="match status" value="1"/>
</dbReference>
<keyword evidence="4" id="KW-1185">Reference proteome</keyword>
<gene>
    <name evidence="3" type="ORF">SAMN02745194_04888</name>
</gene>
<evidence type="ECO:0000256" key="1">
    <source>
        <dbReference type="SAM" id="SignalP"/>
    </source>
</evidence>
<dbReference type="InterPro" id="IPR001466">
    <property type="entry name" value="Beta-lactam-related"/>
</dbReference>